<evidence type="ECO:0000313" key="1">
    <source>
        <dbReference type="EMBL" id="GAI75895.1"/>
    </source>
</evidence>
<reference evidence="1" key="1">
    <citation type="journal article" date="2014" name="Front. Microbiol.">
        <title>High frequency of phylogenetically diverse reductive dehalogenase-homologous genes in deep subseafloor sedimentary metagenomes.</title>
        <authorList>
            <person name="Kawai M."/>
            <person name="Futagami T."/>
            <person name="Toyoda A."/>
            <person name="Takaki Y."/>
            <person name="Nishi S."/>
            <person name="Hori S."/>
            <person name="Arai W."/>
            <person name="Tsubouchi T."/>
            <person name="Morono Y."/>
            <person name="Uchiyama I."/>
            <person name="Ito T."/>
            <person name="Fujiyama A."/>
            <person name="Inagaki F."/>
            <person name="Takami H."/>
        </authorList>
    </citation>
    <scope>NUCLEOTIDE SEQUENCE</scope>
    <source>
        <strain evidence="1">Expedition CK06-06</strain>
    </source>
</reference>
<proteinExistence type="predicted"/>
<name>X1SKJ1_9ZZZZ</name>
<dbReference type="AlphaFoldDB" id="X1SKJ1"/>
<gene>
    <name evidence="1" type="ORF">S12H4_18390</name>
</gene>
<organism evidence="1">
    <name type="scientific">marine sediment metagenome</name>
    <dbReference type="NCBI Taxonomy" id="412755"/>
    <lineage>
        <taxon>unclassified sequences</taxon>
        <taxon>metagenomes</taxon>
        <taxon>ecological metagenomes</taxon>
    </lineage>
</organism>
<sequence>MRLFIKLGTKNKLVRKSEEGGGFMMAEVMITTDFELMVPDAEERKYWLELYPSWDTQILKFNALEGGCLIGLIMQAEGRTRLTLDDVWKQLVALKKAAEEEAGVTKEILPGGMIRIKDRDGNVITRAPLPYEA</sequence>
<protein>
    <submittedName>
        <fullName evidence="1">Uncharacterized protein</fullName>
    </submittedName>
</protein>
<comment type="caution">
    <text evidence="1">The sequence shown here is derived from an EMBL/GenBank/DDBJ whole genome shotgun (WGS) entry which is preliminary data.</text>
</comment>
<feature type="non-terminal residue" evidence="1">
    <location>
        <position position="133"/>
    </location>
</feature>
<accession>X1SKJ1</accession>
<dbReference type="EMBL" id="BARW01009077">
    <property type="protein sequence ID" value="GAI75895.1"/>
    <property type="molecule type" value="Genomic_DNA"/>
</dbReference>